<keyword evidence="11" id="KW-0407">Ion channel</keyword>
<evidence type="ECO:0000256" key="10">
    <source>
        <dbReference type="ARBA" id="ARBA00023286"/>
    </source>
</evidence>
<feature type="transmembrane region" description="Helical" evidence="16">
    <location>
        <begin position="230"/>
        <end position="248"/>
    </location>
</feature>
<keyword evidence="10" id="KW-1071">Ligand-gated ion channel</keyword>
<keyword evidence="3" id="KW-1003">Cell membrane</keyword>
<evidence type="ECO:0000313" key="20">
    <source>
        <dbReference type="EMBL" id="CAL1533735.1"/>
    </source>
</evidence>
<evidence type="ECO:0000259" key="19">
    <source>
        <dbReference type="SMART" id="SM00918"/>
    </source>
</evidence>
<evidence type="ECO:0000256" key="6">
    <source>
        <dbReference type="ARBA" id="ARBA00023065"/>
    </source>
</evidence>
<feature type="disulfide bond" evidence="14">
    <location>
        <begin position="352"/>
        <end position="405"/>
    </location>
</feature>
<dbReference type="PANTHER" id="PTHR18966">
    <property type="entry name" value="IONOTROPIC GLUTAMATE RECEPTOR"/>
    <property type="match status" value="1"/>
</dbReference>
<evidence type="ECO:0000256" key="15">
    <source>
        <dbReference type="SAM" id="MobiDB-lite"/>
    </source>
</evidence>
<accession>A0AAV2HI98</accession>
<dbReference type="Gene3D" id="1.10.287.70">
    <property type="match status" value="1"/>
</dbReference>
<evidence type="ECO:0000256" key="9">
    <source>
        <dbReference type="ARBA" id="ARBA00023180"/>
    </source>
</evidence>
<dbReference type="Gene3D" id="3.40.190.10">
    <property type="entry name" value="Periplasmic binding protein-like II"/>
    <property type="match status" value="2"/>
</dbReference>
<dbReference type="GO" id="GO:0015276">
    <property type="term" value="F:ligand-gated monoatomic ion channel activity"/>
    <property type="evidence" value="ECO:0007669"/>
    <property type="project" value="InterPro"/>
</dbReference>
<evidence type="ECO:0000256" key="5">
    <source>
        <dbReference type="ARBA" id="ARBA00022989"/>
    </source>
</evidence>
<protein>
    <submittedName>
        <fullName evidence="20">Uncharacterized protein</fullName>
    </submittedName>
</protein>
<feature type="compositionally biased region" description="Basic and acidic residues" evidence="15">
    <location>
        <begin position="466"/>
        <end position="482"/>
    </location>
</feature>
<comment type="subcellular location">
    <subcellularLocation>
        <location evidence="1">Cell membrane</location>
        <topology evidence="1">Multi-pass membrane protein</topology>
    </subcellularLocation>
</comment>
<dbReference type="SMART" id="SM00918">
    <property type="entry name" value="Lig_chan-Glu_bd"/>
    <property type="match status" value="1"/>
</dbReference>
<dbReference type="AlphaFoldDB" id="A0AAV2HI98"/>
<evidence type="ECO:0000256" key="7">
    <source>
        <dbReference type="ARBA" id="ARBA00023136"/>
    </source>
</evidence>
<dbReference type="SMART" id="SM00079">
    <property type="entry name" value="PBPe"/>
    <property type="match status" value="1"/>
</dbReference>
<feature type="domain" description="Ionotropic glutamate receptor L-glutamate and glycine-binding" evidence="19">
    <location>
        <begin position="34"/>
        <end position="98"/>
    </location>
</feature>
<name>A0AAV2HI98_LYMST</name>
<evidence type="ECO:0000256" key="12">
    <source>
        <dbReference type="PIRSR" id="PIRSR601508-1"/>
    </source>
</evidence>
<comment type="caution">
    <text evidence="20">The sequence shown here is derived from an EMBL/GenBank/DDBJ whole genome shotgun (WGS) entry which is preliminary data.</text>
</comment>
<feature type="binding site" evidence="12">
    <location>
        <position position="107"/>
    </location>
    <ligand>
        <name>L-glutamate</name>
        <dbReference type="ChEBI" id="CHEBI:29985"/>
    </ligand>
</feature>
<gene>
    <name evidence="20" type="ORF">GSLYS_00007695001</name>
</gene>
<keyword evidence="14" id="KW-1015">Disulfide bond</keyword>
<keyword evidence="7 16" id="KW-0472">Membrane</keyword>
<feature type="domain" description="Ionotropic glutamate receptor C-terminal" evidence="18">
    <location>
        <begin position="24"/>
        <end position="403"/>
    </location>
</feature>
<evidence type="ECO:0000256" key="2">
    <source>
        <dbReference type="ARBA" id="ARBA00022448"/>
    </source>
</evidence>
<evidence type="ECO:0000256" key="17">
    <source>
        <dbReference type="SAM" id="SignalP"/>
    </source>
</evidence>
<evidence type="ECO:0000256" key="4">
    <source>
        <dbReference type="ARBA" id="ARBA00022692"/>
    </source>
</evidence>
<feature type="binding site" evidence="12">
    <location>
        <position position="114"/>
    </location>
    <ligand>
        <name>L-glutamate</name>
        <dbReference type="ChEBI" id="CHEBI:29985"/>
    </ligand>
</feature>
<evidence type="ECO:0000256" key="13">
    <source>
        <dbReference type="PIRSR" id="PIRSR601508-2"/>
    </source>
</evidence>
<feature type="chain" id="PRO_5043595427" evidence="17">
    <location>
        <begin position="23"/>
        <end position="494"/>
    </location>
</feature>
<evidence type="ECO:0000256" key="16">
    <source>
        <dbReference type="SAM" id="Phobius"/>
    </source>
</evidence>
<feature type="site" description="Crucial to convey clamshell closure to channel opening" evidence="13">
    <location>
        <position position="269"/>
    </location>
</feature>
<feature type="site" description="Interaction with the cone snail toxin Con-ikot-ikot" evidence="13">
    <location>
        <position position="386"/>
    </location>
</feature>
<evidence type="ECO:0000313" key="21">
    <source>
        <dbReference type="Proteomes" id="UP001497497"/>
    </source>
</evidence>
<dbReference type="InterPro" id="IPR015683">
    <property type="entry name" value="Ionotropic_Glu_rcpt"/>
</dbReference>
<dbReference type="SUPFAM" id="SSF53850">
    <property type="entry name" value="Periplasmic binding protein-like II"/>
    <property type="match status" value="1"/>
</dbReference>
<sequence>MNCGIFSSFVLVILGHIHHAQSRDLVVSSLVLPPFLVEDDDIQNGTKVMVYDGFIKDLLDKVFNLTKMTYTISIRKDKRYGNRLNNGTWDGLIGDVLYKRADLAVAPLTETSKRREAVDFTTPFMNFGPVLILRRPESKMMTLEERFQRLFSPLSQSVWMMSGLAWLVTSVVLYIICHVNPYDWRRLTKDRQATLREGEAFTCLNTFWFTTSTMLWQGYTRAPRSLGGRIVVTFWWLYVLIFVIMYIASMTNYLRVGPTPGVTETYTHIQTIEDLSRQKEVGFGLITGGTTQEYIEGAQIPYIKKAWSTIRHYQNFVSSLESGIERVRTSPKPFALIAESAMAKYYTKQRPCDIYMVGDFSTIGSYAMALPINSSLRSGINIALLKLRESGELRTLEDKWFSGECTAFLMETNKNSKLEISPFYTVDLGSFSGALIILGLGLVVGSLTAALETCVFKFAEVGDKDNDEERQKLDSTRSDKPHPLTTELEPITDV</sequence>
<evidence type="ECO:0000256" key="8">
    <source>
        <dbReference type="ARBA" id="ARBA00023170"/>
    </source>
</evidence>
<dbReference type="Pfam" id="PF10613">
    <property type="entry name" value="Lig_chan-Glu_bd"/>
    <property type="match status" value="1"/>
</dbReference>
<dbReference type="InterPro" id="IPR001320">
    <property type="entry name" value="Iontro_rcpt_C"/>
</dbReference>
<dbReference type="SUPFAM" id="SSF81324">
    <property type="entry name" value="Voltage-gated potassium channels"/>
    <property type="match status" value="1"/>
</dbReference>
<feature type="binding site" evidence="12">
    <location>
        <position position="291"/>
    </location>
    <ligand>
        <name>L-glutamate</name>
        <dbReference type="ChEBI" id="CHEBI:29985"/>
    </ligand>
</feature>
<evidence type="ECO:0000259" key="18">
    <source>
        <dbReference type="SMART" id="SM00079"/>
    </source>
</evidence>
<feature type="binding site" evidence="12">
    <location>
        <position position="109"/>
    </location>
    <ligand>
        <name>L-glutamate</name>
        <dbReference type="ChEBI" id="CHEBI:29985"/>
    </ligand>
</feature>
<keyword evidence="5 16" id="KW-1133">Transmembrane helix</keyword>
<feature type="transmembrane region" description="Helical" evidence="16">
    <location>
        <begin position="158"/>
        <end position="179"/>
    </location>
</feature>
<dbReference type="Pfam" id="PF00060">
    <property type="entry name" value="Lig_chan"/>
    <property type="match status" value="1"/>
</dbReference>
<keyword evidence="6" id="KW-0406">Ion transport</keyword>
<dbReference type="InterPro" id="IPR019594">
    <property type="entry name" value="Glu/Gly-bd"/>
</dbReference>
<keyword evidence="9" id="KW-0325">Glycoprotein</keyword>
<keyword evidence="8" id="KW-0675">Receptor</keyword>
<keyword evidence="2" id="KW-0813">Transport</keyword>
<feature type="binding site" evidence="12">
    <location>
        <position position="339"/>
    </location>
    <ligand>
        <name>L-glutamate</name>
        <dbReference type="ChEBI" id="CHEBI:29985"/>
    </ligand>
</feature>
<evidence type="ECO:0000256" key="14">
    <source>
        <dbReference type="PIRSR" id="PIRSR601508-3"/>
    </source>
</evidence>
<feature type="signal peptide" evidence="17">
    <location>
        <begin position="1"/>
        <end position="22"/>
    </location>
</feature>
<dbReference type="FunFam" id="3.40.190.10:FF:000024">
    <property type="entry name" value="Glutamate receptor, ionotropic, delta 1"/>
    <property type="match status" value="1"/>
</dbReference>
<dbReference type="Proteomes" id="UP001497497">
    <property type="component" value="Unassembled WGS sequence"/>
</dbReference>
<evidence type="ECO:0000256" key="1">
    <source>
        <dbReference type="ARBA" id="ARBA00004651"/>
    </source>
</evidence>
<dbReference type="GO" id="GO:0038023">
    <property type="term" value="F:signaling receptor activity"/>
    <property type="evidence" value="ECO:0007669"/>
    <property type="project" value="InterPro"/>
</dbReference>
<feature type="region of interest" description="Disordered" evidence="15">
    <location>
        <begin position="466"/>
        <end position="494"/>
    </location>
</feature>
<dbReference type="GO" id="GO:0005886">
    <property type="term" value="C:plasma membrane"/>
    <property type="evidence" value="ECO:0007669"/>
    <property type="project" value="UniProtKB-SubCell"/>
</dbReference>
<keyword evidence="21" id="KW-1185">Reference proteome</keyword>
<proteinExistence type="predicted"/>
<evidence type="ECO:0000256" key="11">
    <source>
        <dbReference type="ARBA" id="ARBA00023303"/>
    </source>
</evidence>
<feature type="site" description="Interaction with the cone snail toxin Con-ikot-ikot" evidence="13">
    <location>
        <position position="83"/>
    </location>
</feature>
<dbReference type="PRINTS" id="PR00177">
    <property type="entry name" value="NMDARECEPTOR"/>
</dbReference>
<organism evidence="20 21">
    <name type="scientific">Lymnaea stagnalis</name>
    <name type="common">Great pond snail</name>
    <name type="synonym">Helix stagnalis</name>
    <dbReference type="NCBI Taxonomy" id="6523"/>
    <lineage>
        <taxon>Eukaryota</taxon>
        <taxon>Metazoa</taxon>
        <taxon>Spiralia</taxon>
        <taxon>Lophotrochozoa</taxon>
        <taxon>Mollusca</taxon>
        <taxon>Gastropoda</taxon>
        <taxon>Heterobranchia</taxon>
        <taxon>Euthyneura</taxon>
        <taxon>Panpulmonata</taxon>
        <taxon>Hygrophila</taxon>
        <taxon>Lymnaeoidea</taxon>
        <taxon>Lymnaeidae</taxon>
        <taxon>Lymnaea</taxon>
    </lineage>
</organism>
<dbReference type="EMBL" id="CAXITT010000151">
    <property type="protein sequence ID" value="CAL1533735.1"/>
    <property type="molecule type" value="Genomic_DNA"/>
</dbReference>
<dbReference type="InterPro" id="IPR001508">
    <property type="entry name" value="Iono_Glu_rcpt_met"/>
</dbReference>
<keyword evidence="17" id="KW-0732">Signal</keyword>
<reference evidence="20 21" key="1">
    <citation type="submission" date="2024-04" db="EMBL/GenBank/DDBJ databases">
        <authorList>
            <consortium name="Genoscope - CEA"/>
            <person name="William W."/>
        </authorList>
    </citation>
    <scope>NUCLEOTIDE SEQUENCE [LARGE SCALE GENOMIC DNA]</scope>
</reference>
<evidence type="ECO:0000256" key="3">
    <source>
        <dbReference type="ARBA" id="ARBA00022475"/>
    </source>
</evidence>
<keyword evidence="4 16" id="KW-0812">Transmembrane</keyword>